<evidence type="ECO:0000256" key="15">
    <source>
        <dbReference type="ARBA" id="ARBA00030833"/>
    </source>
</evidence>
<accession>A0A516H3B1</accession>
<evidence type="ECO:0000256" key="9">
    <source>
        <dbReference type="ARBA" id="ARBA00022729"/>
    </source>
</evidence>
<evidence type="ECO:0000256" key="6">
    <source>
        <dbReference type="ARBA" id="ARBA00022617"/>
    </source>
</evidence>
<dbReference type="EMBL" id="CP041636">
    <property type="protein sequence ID" value="QDO98266.1"/>
    <property type="molecule type" value="Genomic_DNA"/>
</dbReference>
<proteinExistence type="inferred from homology"/>
<evidence type="ECO:0000256" key="4">
    <source>
        <dbReference type="ARBA" id="ARBA00019364"/>
    </source>
</evidence>
<dbReference type="InterPro" id="IPR036909">
    <property type="entry name" value="Cyt_c-like_dom_sf"/>
</dbReference>
<evidence type="ECO:0000256" key="8">
    <source>
        <dbReference type="ARBA" id="ARBA00022723"/>
    </source>
</evidence>
<dbReference type="PROSITE" id="PS51007">
    <property type="entry name" value="CYTC"/>
    <property type="match status" value="1"/>
</dbReference>
<dbReference type="GO" id="GO:0016669">
    <property type="term" value="F:oxidoreductase activity, acting on a sulfur group of donors, cytochrome as acceptor"/>
    <property type="evidence" value="ECO:0007669"/>
    <property type="project" value="InterPro"/>
</dbReference>
<name>A0A516H3B1_9PROT</name>
<keyword evidence="11" id="KW-0249">Electron transport</keyword>
<evidence type="ECO:0000256" key="2">
    <source>
        <dbReference type="ARBA" id="ARBA00011530"/>
    </source>
</evidence>
<dbReference type="Proteomes" id="UP000317496">
    <property type="component" value="Chromosome"/>
</dbReference>
<dbReference type="GO" id="GO:0020037">
    <property type="term" value="F:heme binding"/>
    <property type="evidence" value="ECO:0007669"/>
    <property type="project" value="InterPro"/>
</dbReference>
<evidence type="ECO:0000256" key="1">
    <source>
        <dbReference type="ARBA" id="ARBA00004418"/>
    </source>
</evidence>
<dbReference type="KEGG" id="fer:FNB15_13730"/>
<evidence type="ECO:0000256" key="13">
    <source>
        <dbReference type="ARBA" id="ARBA00025746"/>
    </source>
</evidence>
<dbReference type="PIRSF" id="PIRSF038455">
    <property type="entry name" value="SoxA"/>
    <property type="match status" value="1"/>
</dbReference>
<dbReference type="RefSeq" id="WP_144069247.1">
    <property type="nucleotide sequence ID" value="NZ_CP041636.1"/>
</dbReference>
<dbReference type="GO" id="GO:0070069">
    <property type="term" value="C:cytochrome complex"/>
    <property type="evidence" value="ECO:0007669"/>
    <property type="project" value="InterPro"/>
</dbReference>
<evidence type="ECO:0000256" key="23">
    <source>
        <dbReference type="SAM" id="SignalP"/>
    </source>
</evidence>
<dbReference type="GO" id="GO:0009055">
    <property type="term" value="F:electron transfer activity"/>
    <property type="evidence" value="ECO:0007669"/>
    <property type="project" value="InterPro"/>
</dbReference>
<dbReference type="SUPFAM" id="SSF46626">
    <property type="entry name" value="Cytochrome c"/>
    <property type="match status" value="2"/>
</dbReference>
<dbReference type="EC" id="2.8.5.2" evidence="3"/>
<keyword evidence="9 23" id="KW-0732">Signal</keyword>
<feature type="binding site" evidence="21">
    <location>
        <position position="207"/>
    </location>
    <ligand>
        <name>substrate</name>
    </ligand>
</feature>
<feature type="binding site" description="covalent" evidence="21">
    <location>
        <position position="169"/>
    </location>
    <ligand>
        <name>heme c</name>
        <dbReference type="ChEBI" id="CHEBI:61717"/>
        <label>2</label>
    </ligand>
</feature>
<feature type="active site" description="Cysteine persulfide intermediate" evidence="20">
    <location>
        <position position="211"/>
    </location>
</feature>
<dbReference type="GO" id="GO:0042597">
    <property type="term" value="C:periplasmic space"/>
    <property type="evidence" value="ECO:0007669"/>
    <property type="project" value="UniProtKB-SubCell"/>
</dbReference>
<evidence type="ECO:0000256" key="12">
    <source>
        <dbReference type="ARBA" id="ARBA00023004"/>
    </source>
</evidence>
<evidence type="ECO:0000256" key="22">
    <source>
        <dbReference type="PIRSR" id="PIRSR038455-3"/>
    </source>
</evidence>
<evidence type="ECO:0000256" key="3">
    <source>
        <dbReference type="ARBA" id="ARBA00012408"/>
    </source>
</evidence>
<organism evidence="25 26">
    <name type="scientific">Ferrovibrio terrae</name>
    <dbReference type="NCBI Taxonomy" id="2594003"/>
    <lineage>
        <taxon>Bacteria</taxon>
        <taxon>Pseudomonadati</taxon>
        <taxon>Pseudomonadota</taxon>
        <taxon>Alphaproteobacteria</taxon>
        <taxon>Rhodospirillales</taxon>
        <taxon>Rhodospirillaceae</taxon>
        <taxon>Ferrovibrio</taxon>
    </lineage>
</organism>
<comment type="catalytic activity">
    <reaction evidence="19">
        <text>S-sulfanyl-L-cysteinyl-[SoxY protein] + thiosulfate + 2 Fe(III)-[cytochrome c] = S-(2-sulfodisulfanyl)-L-cysteinyl-[SoxY protein] + 2 Fe(II)-[cytochrome c] + 2 H(+)</text>
        <dbReference type="Rhea" id="RHEA:51224"/>
        <dbReference type="Rhea" id="RHEA-COMP:10350"/>
        <dbReference type="Rhea" id="RHEA-COMP:14399"/>
        <dbReference type="Rhea" id="RHEA-COMP:14689"/>
        <dbReference type="Rhea" id="RHEA-COMP:14690"/>
        <dbReference type="ChEBI" id="CHEBI:15378"/>
        <dbReference type="ChEBI" id="CHEBI:29033"/>
        <dbReference type="ChEBI" id="CHEBI:29034"/>
        <dbReference type="ChEBI" id="CHEBI:33542"/>
        <dbReference type="ChEBI" id="CHEBI:61963"/>
        <dbReference type="ChEBI" id="CHEBI:140664"/>
        <dbReference type="EC" id="2.8.5.2"/>
    </reaction>
</comment>
<dbReference type="OrthoDB" id="7916986at2"/>
<keyword evidence="10" id="KW-0574">Periplasm</keyword>
<dbReference type="Pfam" id="PF21342">
    <property type="entry name" value="SoxA-TsdA_cyt-c"/>
    <property type="match status" value="2"/>
</dbReference>
<dbReference type="InterPro" id="IPR009056">
    <property type="entry name" value="Cyt_c-like_dom"/>
</dbReference>
<protein>
    <recommendedName>
        <fullName evidence="4">L-cysteine S-thiosulfotransferase subunit SoxA</fullName>
        <ecNumber evidence="3">2.8.5.2</ecNumber>
    </recommendedName>
    <alternativeName>
        <fullName evidence="16">Protein SoxA</fullName>
    </alternativeName>
    <alternativeName>
        <fullName evidence="17">SoxAX cytochrome complex subunit A</fullName>
    </alternativeName>
    <alternativeName>
        <fullName evidence="15">Sulfur oxidizing protein A</fullName>
    </alternativeName>
    <alternativeName>
        <fullName evidence="14">Thiosulfate-oxidizing multienzyme system protein SoxA</fullName>
    </alternativeName>
</protein>
<keyword evidence="6 21" id="KW-0349">Heme</keyword>
<evidence type="ECO:0000256" key="18">
    <source>
        <dbReference type="ARBA" id="ARBA00048077"/>
    </source>
</evidence>
<evidence type="ECO:0000313" key="26">
    <source>
        <dbReference type="Proteomes" id="UP000317496"/>
    </source>
</evidence>
<evidence type="ECO:0000256" key="11">
    <source>
        <dbReference type="ARBA" id="ARBA00022982"/>
    </source>
</evidence>
<feature type="domain" description="Cytochrome c" evidence="24">
    <location>
        <begin position="146"/>
        <end position="238"/>
    </location>
</feature>
<evidence type="ECO:0000256" key="14">
    <source>
        <dbReference type="ARBA" id="ARBA00030174"/>
    </source>
</evidence>
<dbReference type="GO" id="GO:0019417">
    <property type="term" value="P:sulfur oxidation"/>
    <property type="evidence" value="ECO:0007669"/>
    <property type="project" value="InterPro"/>
</dbReference>
<feature type="binding site" description="axial binding residue" evidence="22">
    <location>
        <position position="211"/>
    </location>
    <ligand>
        <name>heme c</name>
        <dbReference type="ChEBI" id="CHEBI:61717"/>
        <label>2</label>
    </ligand>
    <ligandPart>
        <name>Fe</name>
        <dbReference type="ChEBI" id="CHEBI:18248"/>
    </ligandPart>
</feature>
<evidence type="ECO:0000313" key="25">
    <source>
        <dbReference type="EMBL" id="QDO98266.1"/>
    </source>
</evidence>
<feature type="binding site" description="covalent" evidence="21">
    <location>
        <position position="64"/>
    </location>
    <ligand>
        <name>heme c</name>
        <dbReference type="ChEBI" id="CHEBI:61717"/>
        <label>1</label>
    </ligand>
</feature>
<keyword evidence="5" id="KW-0813">Transport</keyword>
<keyword evidence="26" id="KW-1185">Reference proteome</keyword>
<dbReference type="GO" id="GO:0046872">
    <property type="term" value="F:metal ion binding"/>
    <property type="evidence" value="ECO:0007669"/>
    <property type="project" value="UniProtKB-KW"/>
</dbReference>
<keyword evidence="12 22" id="KW-0408">Iron</keyword>
<dbReference type="AlphaFoldDB" id="A0A516H3B1"/>
<comment type="similarity">
    <text evidence="13">Belongs to the SoxA family.</text>
</comment>
<dbReference type="GO" id="GO:0016740">
    <property type="term" value="F:transferase activity"/>
    <property type="evidence" value="ECO:0007669"/>
    <property type="project" value="UniProtKB-KW"/>
</dbReference>
<evidence type="ECO:0000259" key="24">
    <source>
        <dbReference type="PROSITE" id="PS51007"/>
    </source>
</evidence>
<reference evidence="25 26" key="1">
    <citation type="submission" date="2019-07" db="EMBL/GenBank/DDBJ databases">
        <title>Genome sequencing for Ferrovibrio sp. K5.</title>
        <authorList>
            <person name="Park S.-J."/>
        </authorList>
    </citation>
    <scope>NUCLEOTIDE SEQUENCE [LARGE SCALE GENOMIC DNA]</scope>
    <source>
        <strain evidence="25 26">K5</strain>
    </source>
</reference>
<comment type="subunit">
    <text evidence="2">Heterodimer of SoxA and SoxX.</text>
</comment>
<comment type="subcellular location">
    <subcellularLocation>
        <location evidence="1">Periplasm</location>
    </subcellularLocation>
</comment>
<comment type="catalytic activity">
    <reaction evidence="18">
        <text>L-cysteinyl-[SoxY protein] + thiosulfate + 2 Fe(III)-[cytochrome c] = S-sulfosulfanyl-L-cysteinyl-[SoxY protein] + 2 Fe(II)-[cytochrome c] + 2 H(+)</text>
        <dbReference type="Rhea" id="RHEA:56720"/>
        <dbReference type="Rhea" id="RHEA-COMP:10350"/>
        <dbReference type="Rhea" id="RHEA-COMP:14328"/>
        <dbReference type="Rhea" id="RHEA-COMP:14399"/>
        <dbReference type="Rhea" id="RHEA-COMP:14691"/>
        <dbReference type="ChEBI" id="CHEBI:15378"/>
        <dbReference type="ChEBI" id="CHEBI:29033"/>
        <dbReference type="ChEBI" id="CHEBI:29034"/>
        <dbReference type="ChEBI" id="CHEBI:29950"/>
        <dbReference type="ChEBI" id="CHEBI:33542"/>
        <dbReference type="ChEBI" id="CHEBI:139321"/>
        <dbReference type="EC" id="2.8.5.2"/>
    </reaction>
</comment>
<comment type="cofactor">
    <cofactor evidence="21">
        <name>heme</name>
        <dbReference type="ChEBI" id="CHEBI:30413"/>
    </cofactor>
    <text evidence="21">Binds 2 heme groups per subunit.</text>
</comment>
<dbReference type="InterPro" id="IPR025710">
    <property type="entry name" value="SoxA"/>
</dbReference>
<evidence type="ECO:0000256" key="7">
    <source>
        <dbReference type="ARBA" id="ARBA00022679"/>
    </source>
</evidence>
<feature type="binding site" description="covalent" evidence="21">
    <location>
        <position position="67"/>
    </location>
    <ligand>
        <name>heme c</name>
        <dbReference type="ChEBI" id="CHEBI:61717"/>
        <label>1</label>
    </ligand>
</feature>
<keyword evidence="7" id="KW-0808">Transferase</keyword>
<feature type="binding site" description="covalent" evidence="21">
    <location>
        <position position="166"/>
    </location>
    <ligand>
        <name>heme c</name>
        <dbReference type="ChEBI" id="CHEBI:61717"/>
        <label>2</label>
    </ligand>
</feature>
<evidence type="ECO:0000256" key="10">
    <source>
        <dbReference type="ARBA" id="ARBA00022764"/>
    </source>
</evidence>
<evidence type="ECO:0000256" key="21">
    <source>
        <dbReference type="PIRSR" id="PIRSR038455-2"/>
    </source>
</evidence>
<evidence type="ECO:0000256" key="19">
    <source>
        <dbReference type="ARBA" id="ARBA00048423"/>
    </source>
</evidence>
<feature type="binding site" description="axial binding residue" evidence="22">
    <location>
        <position position="68"/>
    </location>
    <ligand>
        <name>heme c</name>
        <dbReference type="ChEBI" id="CHEBI:61717"/>
        <label>1</label>
    </ligand>
    <ligandPart>
        <name>Fe</name>
        <dbReference type="ChEBI" id="CHEBI:18248"/>
    </ligandPart>
</feature>
<sequence>MSRLVAILLLLCLPAVAAERRSGFDFMSPATQEMQREDALNPAMLWVAEGEAQWNETPANGKSCAGCHGDATASMRGVAARYPAYDERSGKAIDLQGRINACRATHQHQPAAFDAESRPLLGLAAYLGLQSRGLPVRAPDDPRLAPALRKGEALFHTAMGQLNFSCTQCHDANWGKRLAGSPIPQAHPTGYPIYRLEWQDMGSLQRRLRNCMTGVRAEPFPYGADELVELELYLNSRAAGMAMETPAVRP</sequence>
<dbReference type="Gene3D" id="1.10.760.10">
    <property type="entry name" value="Cytochrome c-like domain"/>
    <property type="match status" value="2"/>
</dbReference>
<evidence type="ECO:0000256" key="17">
    <source>
        <dbReference type="ARBA" id="ARBA00032318"/>
    </source>
</evidence>
<dbReference type="NCBIfam" id="TIGR04484">
    <property type="entry name" value="thiosulf_SoxA"/>
    <property type="match status" value="1"/>
</dbReference>
<feature type="binding site" description="axial binding residue" evidence="22">
    <location>
        <position position="102"/>
    </location>
    <ligand>
        <name>heme c</name>
        <dbReference type="ChEBI" id="CHEBI:61717"/>
        <label>1</label>
    </ligand>
    <ligandPart>
        <name>Fe</name>
        <dbReference type="ChEBI" id="CHEBI:18248"/>
    </ligandPart>
</feature>
<evidence type="ECO:0000256" key="20">
    <source>
        <dbReference type="PIRSR" id="PIRSR038455-1"/>
    </source>
</evidence>
<gene>
    <name evidence="25" type="primary">soxA</name>
    <name evidence="25" type="ORF">FNB15_13730</name>
</gene>
<feature type="signal peptide" evidence="23">
    <location>
        <begin position="1"/>
        <end position="17"/>
    </location>
</feature>
<feature type="chain" id="PRO_5021900907" description="L-cysteine S-thiosulfotransferase subunit SoxA" evidence="23">
    <location>
        <begin position="18"/>
        <end position="250"/>
    </location>
</feature>
<feature type="binding site" description="axial binding residue" evidence="22">
    <location>
        <position position="170"/>
    </location>
    <ligand>
        <name>heme c</name>
        <dbReference type="ChEBI" id="CHEBI:61717"/>
        <label>2</label>
    </ligand>
    <ligandPart>
        <name>Fe</name>
        <dbReference type="ChEBI" id="CHEBI:18248"/>
    </ligandPart>
</feature>
<keyword evidence="8 22" id="KW-0479">Metal-binding</keyword>
<evidence type="ECO:0000256" key="16">
    <source>
        <dbReference type="ARBA" id="ARBA00032236"/>
    </source>
</evidence>
<evidence type="ECO:0000256" key="5">
    <source>
        <dbReference type="ARBA" id="ARBA00022448"/>
    </source>
</evidence>